<dbReference type="Pfam" id="PF03832">
    <property type="entry name" value="WSK"/>
    <property type="match status" value="2"/>
</dbReference>
<feature type="compositionally biased region" description="Polar residues" evidence="6">
    <location>
        <begin position="23"/>
        <end position="34"/>
    </location>
</feature>
<feature type="compositionally biased region" description="Basic and acidic residues" evidence="6">
    <location>
        <begin position="1641"/>
        <end position="1655"/>
    </location>
</feature>
<feature type="compositionally biased region" description="Basic and acidic residues" evidence="6">
    <location>
        <begin position="1442"/>
        <end position="1469"/>
    </location>
</feature>
<comment type="subcellular location">
    <subcellularLocation>
        <location evidence="1">Membrane</location>
        <topology evidence="1">Lipid-anchor</topology>
    </subcellularLocation>
</comment>
<feature type="compositionally biased region" description="Basic and acidic residues" evidence="6">
    <location>
        <begin position="1328"/>
        <end position="1353"/>
    </location>
</feature>
<name>A0A8B9KQB4_ASTMX</name>
<keyword evidence="2" id="KW-0597">Phosphoprotein</keyword>
<dbReference type="PANTHER" id="PTHR23209:SF4">
    <property type="entry name" value="A-KINASE ANCHOR PROTEIN 12"/>
    <property type="match status" value="1"/>
</dbReference>
<evidence type="ECO:0000256" key="3">
    <source>
        <dbReference type="ARBA" id="ARBA00022860"/>
    </source>
</evidence>
<feature type="compositionally biased region" description="Basic residues" evidence="6">
    <location>
        <begin position="759"/>
        <end position="768"/>
    </location>
</feature>
<dbReference type="PANTHER" id="PTHR23209">
    <property type="entry name" value="A-KINASE ANCHOR PROTEIN 12"/>
    <property type="match status" value="1"/>
</dbReference>
<dbReference type="InterPro" id="IPR028540">
    <property type="entry name" value="AKAP12"/>
</dbReference>
<organism evidence="8 9">
    <name type="scientific">Astyanax mexicanus</name>
    <name type="common">Blind cave fish</name>
    <name type="synonym">Astyanax fasciatus mexicanus</name>
    <dbReference type="NCBI Taxonomy" id="7994"/>
    <lineage>
        <taxon>Eukaryota</taxon>
        <taxon>Metazoa</taxon>
        <taxon>Chordata</taxon>
        <taxon>Craniata</taxon>
        <taxon>Vertebrata</taxon>
        <taxon>Euteleostomi</taxon>
        <taxon>Actinopterygii</taxon>
        <taxon>Neopterygii</taxon>
        <taxon>Teleostei</taxon>
        <taxon>Ostariophysi</taxon>
        <taxon>Characiformes</taxon>
        <taxon>Characoidei</taxon>
        <taxon>Acestrorhamphidae</taxon>
        <taxon>Acestrorhamphinae</taxon>
        <taxon>Astyanax</taxon>
    </lineage>
</organism>
<reference evidence="8" key="1">
    <citation type="submission" date="2025-08" db="UniProtKB">
        <authorList>
            <consortium name="Ensembl"/>
        </authorList>
    </citation>
    <scope>IDENTIFICATION</scope>
</reference>
<dbReference type="Proteomes" id="UP000694621">
    <property type="component" value="Unplaced"/>
</dbReference>
<dbReference type="GO" id="GO:0090036">
    <property type="term" value="P:regulation of protein kinase C signaling"/>
    <property type="evidence" value="ECO:0007669"/>
    <property type="project" value="InterPro"/>
</dbReference>
<feature type="compositionally biased region" description="Acidic residues" evidence="6">
    <location>
        <begin position="302"/>
        <end position="311"/>
    </location>
</feature>
<feature type="compositionally biased region" description="Basic and acidic residues" evidence="6">
    <location>
        <begin position="471"/>
        <end position="480"/>
    </location>
</feature>
<feature type="compositionally biased region" description="Basic and acidic residues" evidence="6">
    <location>
        <begin position="591"/>
        <end position="638"/>
    </location>
</feature>
<evidence type="ECO:0000256" key="6">
    <source>
        <dbReference type="SAM" id="MobiDB-lite"/>
    </source>
</evidence>
<feature type="compositionally biased region" description="Low complexity" evidence="6">
    <location>
        <begin position="1354"/>
        <end position="1370"/>
    </location>
</feature>
<dbReference type="InterPro" id="IPR001573">
    <property type="entry name" value="AKAP_WSK"/>
</dbReference>
<feature type="compositionally biased region" description="Basic and acidic residues" evidence="6">
    <location>
        <begin position="401"/>
        <end position="418"/>
    </location>
</feature>
<feature type="compositionally biased region" description="Basic and acidic residues" evidence="6">
    <location>
        <begin position="1373"/>
        <end position="1431"/>
    </location>
</feature>
<keyword evidence="4" id="KW-0472">Membrane</keyword>
<evidence type="ECO:0000256" key="2">
    <source>
        <dbReference type="ARBA" id="ARBA00022553"/>
    </source>
</evidence>
<evidence type="ECO:0000256" key="4">
    <source>
        <dbReference type="ARBA" id="ARBA00023136"/>
    </source>
</evidence>
<evidence type="ECO:0000256" key="1">
    <source>
        <dbReference type="ARBA" id="ARBA00004635"/>
    </source>
</evidence>
<feature type="compositionally biased region" description="Basic and acidic residues" evidence="6">
    <location>
        <begin position="101"/>
        <end position="111"/>
    </location>
</feature>
<dbReference type="GO" id="GO:0007165">
    <property type="term" value="P:signal transduction"/>
    <property type="evidence" value="ECO:0007669"/>
    <property type="project" value="TreeGrafter"/>
</dbReference>
<evidence type="ECO:0000313" key="8">
    <source>
        <dbReference type="Ensembl" id="ENSAMXP00005039131.1"/>
    </source>
</evidence>
<feature type="region of interest" description="Disordered" evidence="6">
    <location>
        <begin position="1"/>
        <end position="114"/>
    </location>
</feature>
<keyword evidence="3" id="KW-0112">Calmodulin-binding</keyword>
<feature type="compositionally biased region" description="Acidic residues" evidence="6">
    <location>
        <begin position="662"/>
        <end position="673"/>
    </location>
</feature>
<proteinExistence type="predicted"/>
<feature type="compositionally biased region" description="Polar residues" evidence="6">
    <location>
        <begin position="487"/>
        <end position="496"/>
    </location>
</feature>
<dbReference type="GO" id="GO:0051018">
    <property type="term" value="F:protein kinase A binding"/>
    <property type="evidence" value="ECO:0007669"/>
    <property type="project" value="InterPro"/>
</dbReference>
<protein>
    <submittedName>
        <fullName evidence="8">A kinase (PRKA) anchor protein 12b</fullName>
    </submittedName>
</protein>
<evidence type="ECO:0000259" key="7">
    <source>
        <dbReference type="PROSITE" id="PS51893"/>
    </source>
</evidence>
<keyword evidence="5" id="KW-0449">Lipoprotein</keyword>
<feature type="compositionally biased region" description="Low complexity" evidence="6">
    <location>
        <begin position="252"/>
        <end position="267"/>
    </location>
</feature>
<feature type="region of interest" description="Disordered" evidence="6">
    <location>
        <begin position="1641"/>
        <end position="1679"/>
    </location>
</feature>
<feature type="domain" description="A kinase-anchoring proteins AKAP-5 and AKAP-12 calmodulin (CaM)-binding" evidence="7">
    <location>
        <begin position="710"/>
        <end position="730"/>
    </location>
</feature>
<feature type="region of interest" description="Disordered" evidence="6">
    <location>
        <begin position="137"/>
        <end position="866"/>
    </location>
</feature>
<dbReference type="GO" id="GO:0005737">
    <property type="term" value="C:cytoplasm"/>
    <property type="evidence" value="ECO:0007669"/>
    <property type="project" value="TreeGrafter"/>
</dbReference>
<feature type="compositionally biased region" description="Basic and acidic residues" evidence="6">
    <location>
        <begin position="160"/>
        <end position="189"/>
    </location>
</feature>
<feature type="compositionally biased region" description="Basic and acidic residues" evidence="6">
    <location>
        <begin position="35"/>
        <end position="49"/>
    </location>
</feature>
<feature type="region of interest" description="Disordered" evidence="6">
    <location>
        <begin position="1328"/>
        <end position="1490"/>
    </location>
</feature>
<feature type="compositionally biased region" description="Basic and acidic residues" evidence="6">
    <location>
        <begin position="357"/>
        <end position="367"/>
    </location>
</feature>
<dbReference type="GO" id="GO:0016020">
    <property type="term" value="C:membrane"/>
    <property type="evidence" value="ECO:0007669"/>
    <property type="project" value="UniProtKB-SubCell"/>
</dbReference>
<dbReference type="PROSITE" id="PS51893">
    <property type="entry name" value="AKAP_CAM_BD"/>
    <property type="match status" value="2"/>
</dbReference>
<sequence>MGASTSAQSPGEEVEDAEEKQLQKNGQISISSLNEKTDDQTDINGHAEDDTLAEIGQTDAMPQKEDSPESIEVLQDEVSPQVNGDQEEDKSISVDKTTSVSEEKVEDKPNESNEVGFKKIFRFVGFKFTLKKDKNEKAEPVQLLTVKETDDGASEAATAEESKEEAATEEEKPEKESAPDAPETEKEATTEDAVQAEAVTDLAATDAPAEVVKDSVAEPEQQQAEEVETAQEKESAEEVATTPEKEKEAEVQTESSSSPPSQETPSPFKRFFTQGIFSNLRKKTSFKKSKDEEAVKEKPLEEDITETEEKAEEAVAEDKEVKEEAEEEPKSEQVEESAPTEENKAEASPEIVPSTTEEQKAEEEKVQVEVTSEPEPPQEAEPVAQTTTSEVTEIPVADTVDEAKPINDTKPTEDKPEESVEQAPQSPEIEATAEPELVSSQEKPKAQGSPLKKLFTGAGLKKLSSKKQKSKKEAEAKLTESGEQVAEQIQSSTESAEPQKPDSGPSSPEDSGEHAVGEVSQASQAEATAEGESEAVTSDSEKKKDGIIPWSSFKKLVTPKKRVKRPSESEDEAPADKPKSATLSSTESATIEDKPEETKPSEEVKDEAKEEESQAEPKTETKAEKLEQSTEEPKKKMDTSVSWEALICVGSSKKRARKTSDSDDDETKIEEEVQPSVEEQVKTAESPIVSSQEAEHETLASSPEPEGEPVSTWESFKRLVTHRKKPKAEDKSDEASGPEQTTSDSEAPKEESSFSFRKLIPRRKKKSDSKHDPSSDVGSAEEDSDTPAVVPLSEYENEQSEKAETEKKEEPIVEEVEATPVKAAAEDRSPSWISAAVENAEEEADGKQLSDIPEEGDTAATPKSTDNTIAEDIVEFTSEAVTALEQAEETEMVSAVSRITASPVTSGETTPVPGDGVVEKAESILQEAVETINVTSSAMAVTVTQEQETVTVVDSTVVESGIIEEKVVLVSHEKTEATTICTGLDTSEIKAVEEESPVKASVESVTVVAEVVSVEVAVEDQTPKAVEAGVDEQKVCEAQINEVQTDYKEQLQAPIENAVEEPAQLEAVEETPAAETVHELQATATAVKAAVVTAVQQEAQILEEPLVAENSPKLETEGPIEPSVEESVCAQTVEVTEVAVAEGEKVQELKDVDESVASVVVASVEGLAVAVSEEITPSLADTPIVEITEAQEDAIPVVAQTEESAVTEEVICVSQAIVSFTESEVKEEIVMEEVPPVESTSEHKIEVAVKEIEIVSAKVEVEGHIEVASSKVSAVVEEACKKVQEEVTLSQAVDVKEVEAIQEQSTVIVQEVIQNVVENLSELCMKKETTEKPEESLKPEDKPAASETSEEKATVSVPTVEVTPSVDVTVQAEKSEPEAPVQEEKPVDDVAVQEEKPAVEASAEAEKPAVEAPVEEEKPAVEAPVEEEKPAVEAPVEEEKPEEEKPAVEAPVEEEKPAVEAPVEEEKPSAETISEKPLTSDTENKADELKTRVVTEPSLIEVSEAVQISETVPVALTDKIQPEKEEIATVSVDAVQQYTDVVKQEVELKEVEKPVEEKTVVESTGSEEGKCQVENDLKEVSETIQQVTTEKSSDVTQIVTVVSTMQAQVIEEQCQIETTSEINVGIVNVVDADGETATTLKEDCSENQKPEEDRPQTALEESQNEVSTTDVKKCPSGDATCQKTEAKAIEVKMAVEETVNAIKEEEVTEEVVNDIDPVSTEIATVS</sequence>
<feature type="compositionally biased region" description="Polar residues" evidence="6">
    <location>
        <begin position="1659"/>
        <end position="1669"/>
    </location>
</feature>
<feature type="compositionally biased region" description="Basic and acidic residues" evidence="6">
    <location>
        <begin position="312"/>
        <end position="333"/>
    </location>
</feature>
<feature type="compositionally biased region" description="Basic and acidic residues" evidence="6">
    <location>
        <begin position="799"/>
        <end position="811"/>
    </location>
</feature>
<feature type="compositionally biased region" description="Basic and acidic residues" evidence="6">
    <location>
        <begin position="288"/>
        <end position="301"/>
    </location>
</feature>
<dbReference type="GO" id="GO:0010739">
    <property type="term" value="P:positive regulation of protein kinase A signaling"/>
    <property type="evidence" value="ECO:0007669"/>
    <property type="project" value="InterPro"/>
</dbReference>
<evidence type="ECO:0000313" key="9">
    <source>
        <dbReference type="Proteomes" id="UP000694621"/>
    </source>
</evidence>
<dbReference type="GO" id="GO:0005516">
    <property type="term" value="F:calmodulin binding"/>
    <property type="evidence" value="ECO:0007669"/>
    <property type="project" value="UniProtKB-KW"/>
</dbReference>
<dbReference type="Ensembl" id="ENSAMXT00005042607.1">
    <property type="protein sequence ID" value="ENSAMXP00005039131.1"/>
    <property type="gene ID" value="ENSAMXG00005018500.1"/>
</dbReference>
<accession>A0A8B9KQB4</accession>
<feature type="domain" description="A kinase-anchoring proteins AKAP-5 and AKAP-12 calmodulin (CaM)-binding" evidence="7">
    <location>
        <begin position="547"/>
        <end position="567"/>
    </location>
</feature>
<evidence type="ECO:0000256" key="5">
    <source>
        <dbReference type="ARBA" id="ARBA00023288"/>
    </source>
</evidence>